<comment type="caution">
    <text evidence="1">The sequence shown here is derived from an EMBL/GenBank/DDBJ whole genome shotgun (WGS) entry which is preliminary data.</text>
</comment>
<reference evidence="1 2" key="1">
    <citation type="journal article" date="2021" name="BMC Biol.">
        <title>Horizontally acquired antibacterial genes associated with adaptive radiation of ladybird beetles.</title>
        <authorList>
            <person name="Li H.S."/>
            <person name="Tang X.F."/>
            <person name="Huang Y.H."/>
            <person name="Xu Z.Y."/>
            <person name="Chen M.L."/>
            <person name="Du X.Y."/>
            <person name="Qiu B.Y."/>
            <person name="Chen P.T."/>
            <person name="Zhang W."/>
            <person name="Slipinski A."/>
            <person name="Escalona H.E."/>
            <person name="Waterhouse R.M."/>
            <person name="Zwick A."/>
            <person name="Pang H."/>
        </authorList>
    </citation>
    <scope>NUCLEOTIDE SEQUENCE [LARGE SCALE GENOMIC DNA]</scope>
    <source>
        <strain evidence="1">SYSU2018</strain>
    </source>
</reference>
<proteinExistence type="predicted"/>
<dbReference type="Proteomes" id="UP001516400">
    <property type="component" value="Unassembled WGS sequence"/>
</dbReference>
<keyword evidence="2" id="KW-1185">Reference proteome</keyword>
<gene>
    <name evidence="1" type="ORF">HHI36_006140</name>
</gene>
<accession>A0ABD2NW74</accession>
<protein>
    <submittedName>
        <fullName evidence="1">Uncharacterized protein</fullName>
    </submittedName>
</protein>
<evidence type="ECO:0000313" key="2">
    <source>
        <dbReference type="Proteomes" id="UP001516400"/>
    </source>
</evidence>
<dbReference type="AlphaFoldDB" id="A0ABD2NW74"/>
<evidence type="ECO:0000313" key="1">
    <source>
        <dbReference type="EMBL" id="KAL3282982.1"/>
    </source>
</evidence>
<organism evidence="1 2">
    <name type="scientific">Cryptolaemus montrouzieri</name>
    <dbReference type="NCBI Taxonomy" id="559131"/>
    <lineage>
        <taxon>Eukaryota</taxon>
        <taxon>Metazoa</taxon>
        <taxon>Ecdysozoa</taxon>
        <taxon>Arthropoda</taxon>
        <taxon>Hexapoda</taxon>
        <taxon>Insecta</taxon>
        <taxon>Pterygota</taxon>
        <taxon>Neoptera</taxon>
        <taxon>Endopterygota</taxon>
        <taxon>Coleoptera</taxon>
        <taxon>Polyphaga</taxon>
        <taxon>Cucujiformia</taxon>
        <taxon>Coccinelloidea</taxon>
        <taxon>Coccinellidae</taxon>
        <taxon>Scymninae</taxon>
        <taxon>Scymnini</taxon>
        <taxon>Cryptolaemus</taxon>
    </lineage>
</organism>
<dbReference type="EMBL" id="JABFTP020000144">
    <property type="protein sequence ID" value="KAL3282982.1"/>
    <property type="molecule type" value="Genomic_DNA"/>
</dbReference>
<sequence length="145" mass="16380">MFYFKKRKSCCTLILKLLNSKTAEVSNSENATCATRTAREMHFSENQTGNAIANLIPGKVLSLNFERLNTLLESADSTSATRSKKVTSIKHNHINLGISVLKLPIVKGIFTRGSQIFHLNLRAENYWTKMLSYQCWREKLNVNAG</sequence>
<name>A0ABD2NW74_9CUCU</name>